<accession>A0ABV6C381</accession>
<evidence type="ECO:0000256" key="6">
    <source>
        <dbReference type="SAM" id="Coils"/>
    </source>
</evidence>
<dbReference type="PANTHER" id="PTHR11070">
    <property type="entry name" value="UVRD / RECB / PCRA DNA HELICASE FAMILY MEMBER"/>
    <property type="match status" value="1"/>
</dbReference>
<dbReference type="Proteomes" id="UP001589788">
    <property type="component" value="Unassembled WGS sequence"/>
</dbReference>
<comment type="caution">
    <text evidence="8">The sequence shown here is derived from an EMBL/GenBank/DDBJ whole genome shotgun (WGS) entry which is preliminary data.</text>
</comment>
<evidence type="ECO:0000256" key="5">
    <source>
        <dbReference type="PROSITE-ProRule" id="PRU00560"/>
    </source>
</evidence>
<dbReference type="SUPFAM" id="SSF52540">
    <property type="entry name" value="P-loop containing nucleoside triphosphate hydrolases"/>
    <property type="match status" value="1"/>
</dbReference>
<dbReference type="PROSITE" id="PS51198">
    <property type="entry name" value="UVRD_HELICASE_ATP_BIND"/>
    <property type="match status" value="1"/>
</dbReference>
<feature type="binding site" evidence="5">
    <location>
        <begin position="219"/>
        <end position="226"/>
    </location>
    <ligand>
        <name>ATP</name>
        <dbReference type="ChEBI" id="CHEBI:30616"/>
    </ligand>
</feature>
<evidence type="ECO:0000256" key="1">
    <source>
        <dbReference type="ARBA" id="ARBA00022741"/>
    </source>
</evidence>
<feature type="coiled-coil region" evidence="6">
    <location>
        <begin position="5"/>
        <end position="36"/>
    </location>
</feature>
<dbReference type="RefSeq" id="WP_377788397.1">
    <property type="nucleotide sequence ID" value="NZ_JBHLYQ010000025.1"/>
</dbReference>
<gene>
    <name evidence="8" type="ORF">ACFFRE_03865</name>
</gene>
<feature type="domain" description="UvrD-like helicase ATP-binding" evidence="7">
    <location>
        <begin position="198"/>
        <end position="578"/>
    </location>
</feature>
<dbReference type="InterPro" id="IPR014016">
    <property type="entry name" value="UvrD-like_ATP-bd"/>
</dbReference>
<evidence type="ECO:0000256" key="2">
    <source>
        <dbReference type="ARBA" id="ARBA00022801"/>
    </source>
</evidence>
<keyword evidence="3 5" id="KW-0347">Helicase</keyword>
<name>A0ABV6C381_9ACTN</name>
<dbReference type="EMBL" id="JBHLYQ010000025">
    <property type="protein sequence ID" value="MFC0081296.1"/>
    <property type="molecule type" value="Genomic_DNA"/>
</dbReference>
<sequence>MDAELAAEQAHVDRAYRRLEELRREVEEALRAVLAEGRGGTHQFREERDVIVRTSLARLQQLDLGDQALCFGRIDRRRPDGEVETFHIGRLGVSDRDQEPLVVDWRAPVAEPFYRATGRDPMGLVLRRHLAAEGRRLVGLEDERFEQTPEAVHGGDPPAPEGAEPGPMVAERPFGGPGALLAALDRPRAGAMRDIVATIQAEQDEIVRAPLPGVLVVQGGPGTGKTAVALHRAAYLLYTHRFPLERQGVLVIGPNPLFLRYIDQVLPSLGETGVTLSTVSGLLRPLAPRAEEPAEVARLKGDPRMATVIARAVRQRQRPLRRDLEVPFGSVVLRLGAEETAAIVASVRRRPGTHNARRRVVEQLLLGQLAERYRERLAARRRVSGHRGQGGEDPELAGLVEAGEEDDDAEIRRALRRHPVVREALDRMWPRLSAEELVHDLLGAPALLAAAGRGVLSPAEVRLLVRPRARRLEEIPWTEADLALVDEAEVWLGPRRPEAGEARLVTYGHIVVDEAQDLSPMQLRMVARRSLSGSLTVVGDIGQATGPWAPASWDEVTAHLPAHRPPRVVELTVSYRTPAEVLAVATPVLRVAAPGLEPPVAARRTGVPPRAVQVARPEDLGQEVAKAAAQLAAEVAPGTTAVLVPGSLVAEVALALDRAGVAVRDPRRDGLGGPLSLLPVDLANGLEFDAVVLVEPGAVVGESPQGLRGLYVALTRPTRRLTLVHHQPLPEPVRQGLAASWHAGGSVR</sequence>
<dbReference type="InterPro" id="IPR027417">
    <property type="entry name" value="P-loop_NTPase"/>
</dbReference>
<evidence type="ECO:0000313" key="8">
    <source>
        <dbReference type="EMBL" id="MFC0081296.1"/>
    </source>
</evidence>
<evidence type="ECO:0000259" key="7">
    <source>
        <dbReference type="PROSITE" id="PS51198"/>
    </source>
</evidence>
<organism evidence="8 9">
    <name type="scientific">Aciditerrimonas ferrireducens</name>
    <dbReference type="NCBI Taxonomy" id="667306"/>
    <lineage>
        <taxon>Bacteria</taxon>
        <taxon>Bacillati</taxon>
        <taxon>Actinomycetota</taxon>
        <taxon>Acidimicrobiia</taxon>
        <taxon>Acidimicrobiales</taxon>
        <taxon>Acidimicrobiaceae</taxon>
        <taxon>Aciditerrimonas</taxon>
    </lineage>
</organism>
<protein>
    <submittedName>
        <fullName evidence="8">HelD family protein</fullName>
    </submittedName>
</protein>
<reference evidence="8 9" key="1">
    <citation type="submission" date="2024-09" db="EMBL/GenBank/DDBJ databases">
        <authorList>
            <person name="Sun Q."/>
            <person name="Mori K."/>
        </authorList>
    </citation>
    <scope>NUCLEOTIDE SEQUENCE [LARGE SCALE GENOMIC DNA]</scope>
    <source>
        <strain evidence="8 9">JCM 15389</strain>
    </source>
</reference>
<keyword evidence="1 5" id="KW-0547">Nucleotide-binding</keyword>
<keyword evidence="4 5" id="KW-0067">ATP-binding</keyword>
<keyword evidence="9" id="KW-1185">Reference proteome</keyword>
<evidence type="ECO:0000256" key="4">
    <source>
        <dbReference type="ARBA" id="ARBA00022840"/>
    </source>
</evidence>
<keyword evidence="6" id="KW-0175">Coiled coil</keyword>
<keyword evidence="2 5" id="KW-0378">Hydrolase</keyword>
<dbReference type="PANTHER" id="PTHR11070:SF45">
    <property type="entry name" value="DNA 3'-5' HELICASE"/>
    <property type="match status" value="1"/>
</dbReference>
<evidence type="ECO:0000313" key="9">
    <source>
        <dbReference type="Proteomes" id="UP001589788"/>
    </source>
</evidence>
<dbReference type="Gene3D" id="3.40.50.300">
    <property type="entry name" value="P-loop containing nucleotide triphosphate hydrolases"/>
    <property type="match status" value="3"/>
</dbReference>
<evidence type="ECO:0000256" key="3">
    <source>
        <dbReference type="ARBA" id="ARBA00022806"/>
    </source>
</evidence>
<dbReference type="InterPro" id="IPR000212">
    <property type="entry name" value="DNA_helicase_UvrD/REP"/>
</dbReference>
<proteinExistence type="predicted"/>